<organism evidence="3 4">
    <name type="scientific">Chilo suppressalis</name>
    <name type="common">Asiatic rice borer moth</name>
    <dbReference type="NCBI Taxonomy" id="168631"/>
    <lineage>
        <taxon>Eukaryota</taxon>
        <taxon>Metazoa</taxon>
        <taxon>Ecdysozoa</taxon>
        <taxon>Arthropoda</taxon>
        <taxon>Hexapoda</taxon>
        <taxon>Insecta</taxon>
        <taxon>Pterygota</taxon>
        <taxon>Neoptera</taxon>
        <taxon>Endopterygota</taxon>
        <taxon>Lepidoptera</taxon>
        <taxon>Glossata</taxon>
        <taxon>Ditrysia</taxon>
        <taxon>Pyraloidea</taxon>
        <taxon>Crambidae</taxon>
        <taxon>Crambinae</taxon>
        <taxon>Chilo</taxon>
    </lineage>
</organism>
<sequence length="301" mass="34388">MPLKRTPPPQAHTNVDIVVHPDGVSTASSTVVIAPPRKSDMLIHMDTVLNKSASDSDLSRTNPTTTVSQRNKRGREQIEDSISNQMDDFKEEMRKLFKLFSASQTKELKQLNTALKEIQNSNNNIESSVAYLAAQNEEFKQRIVELETQAKQDRNYITMLESKLEEIQIASRKSSFEIKNVPKMPKENKEELIEMMINLSKSVDCSFSKSDINDIYRVRSKSDNKNPPIVVETKSTLLKVELLKLAKLFNTKHKSKLCGKHLGYKTQEDIPIFLSEYLTPKSARLYFLARDLAKSKNFKFC</sequence>
<accession>A0ABN8AQ80</accession>
<name>A0ABN8AQ80_CHISP</name>
<dbReference type="EMBL" id="OU963894">
    <property type="protein sequence ID" value="CAH0397638.1"/>
    <property type="molecule type" value="Genomic_DNA"/>
</dbReference>
<protein>
    <submittedName>
        <fullName evidence="3">Uncharacterized protein</fullName>
    </submittedName>
</protein>
<proteinExistence type="predicted"/>
<evidence type="ECO:0000256" key="2">
    <source>
        <dbReference type="SAM" id="MobiDB-lite"/>
    </source>
</evidence>
<feature type="region of interest" description="Disordered" evidence="2">
    <location>
        <begin position="53"/>
        <end position="81"/>
    </location>
</feature>
<evidence type="ECO:0000313" key="3">
    <source>
        <dbReference type="EMBL" id="CAH0397638.1"/>
    </source>
</evidence>
<keyword evidence="4" id="KW-1185">Reference proteome</keyword>
<evidence type="ECO:0000313" key="4">
    <source>
        <dbReference type="Proteomes" id="UP001153292"/>
    </source>
</evidence>
<dbReference type="Proteomes" id="UP001153292">
    <property type="component" value="Chromosome 1"/>
</dbReference>
<gene>
    <name evidence="3" type="ORF">CHILSU_LOCUS713</name>
</gene>
<keyword evidence="1" id="KW-0175">Coiled coil</keyword>
<reference evidence="3" key="1">
    <citation type="submission" date="2021-12" db="EMBL/GenBank/DDBJ databases">
        <authorList>
            <person name="King R."/>
        </authorList>
    </citation>
    <scope>NUCLEOTIDE SEQUENCE</scope>
</reference>
<feature type="compositionally biased region" description="Polar residues" evidence="2">
    <location>
        <begin position="53"/>
        <end position="69"/>
    </location>
</feature>
<evidence type="ECO:0000256" key="1">
    <source>
        <dbReference type="SAM" id="Coils"/>
    </source>
</evidence>
<feature type="coiled-coil region" evidence="1">
    <location>
        <begin position="101"/>
        <end position="156"/>
    </location>
</feature>